<evidence type="ECO:0000313" key="6">
    <source>
        <dbReference type="EMBL" id="PTL87414.1"/>
    </source>
</evidence>
<dbReference type="GeneID" id="24816055"/>
<dbReference type="KEGG" id="nbv:T478_0157"/>
<dbReference type="Proteomes" id="UP000241022">
    <property type="component" value="Unassembled WGS sequence"/>
</dbReference>
<dbReference type="InterPro" id="IPR036291">
    <property type="entry name" value="NAD(P)-bd_dom_sf"/>
</dbReference>
<dbReference type="Proteomes" id="UP000030944">
    <property type="component" value="Chromosome"/>
</dbReference>
<dbReference type="Gene3D" id="3.90.25.10">
    <property type="entry name" value="UDP-galactose 4-epimerase, domain 1"/>
    <property type="match status" value="1"/>
</dbReference>
<dbReference type="HOGENOM" id="CLU_007383_1_14_2"/>
<evidence type="ECO:0000256" key="3">
    <source>
        <dbReference type="ARBA" id="ARBA00023239"/>
    </source>
</evidence>
<accession>A0A0A7V1P6</accession>
<keyword evidence="2" id="KW-0520">NAD</keyword>
<dbReference type="CDD" id="cd05246">
    <property type="entry name" value="dTDP_GD_SDR_e"/>
    <property type="match status" value="1"/>
</dbReference>
<evidence type="ECO:0000313" key="8">
    <source>
        <dbReference type="Proteomes" id="UP000241022"/>
    </source>
</evidence>
<sequence length="330" mass="37342">MRLLVTGGLGFIGSNFILKILNENNDVHITNVDAELDGSNRKNLQNLENSNNYEFFKGNISNKKLMEEQITKCDAVVNFAAESFVDRSINDANPFLVSNIRGAFTILDIITKQKKRMIQISTDEVFGSLSTGTATEQTKFNPSSPYAATKAAAELIINSYSTTFDSDVIITRCTNNYGPRQFAEKLIPKTIMLAYQNKKIPIYGNGKNVRDWIYVDDHCDAVSLALFNGKKGESYNVSAYNEINNITIVKKILDIMDKSEDLIEFVEDRPGHDFRYSMDSQKISTELKWKTKLNFKDGLEKTIQWYIDNPEIMNNSSSTILNSTPWKISN</sequence>
<gene>
    <name evidence="5" type="primary">rfbB</name>
    <name evidence="6" type="ORF">A7X95_05850</name>
    <name evidence="5" type="ORF">T478_0157</name>
</gene>
<evidence type="ECO:0000313" key="5">
    <source>
        <dbReference type="EMBL" id="AJA92086.1"/>
    </source>
</evidence>
<dbReference type="GO" id="GO:0009225">
    <property type="term" value="P:nucleotide-sugar metabolic process"/>
    <property type="evidence" value="ECO:0007669"/>
    <property type="project" value="InterPro"/>
</dbReference>
<dbReference type="RefSeq" id="WP_048104415.1">
    <property type="nucleotide sequence ID" value="NZ_CP007026.1"/>
</dbReference>
<dbReference type="EMBL" id="CP007026">
    <property type="protein sequence ID" value="AJA92086.1"/>
    <property type="molecule type" value="Genomic_DNA"/>
</dbReference>
<dbReference type="InterPro" id="IPR005888">
    <property type="entry name" value="dTDP_Gluc_deHydtase"/>
</dbReference>
<reference evidence="5 7" key="1">
    <citation type="journal article" date="2015" name="Proc. Natl. Acad. Sci. U.S.A.">
        <title>Genomic and proteomic characterization of "Candidatus Nitrosopelagicus brevis": An ammonia-oxidizing archaeon from the open ocean.</title>
        <authorList>
            <person name="Santoro A.E."/>
            <person name="Dupont C.L."/>
            <person name="Richter R.A."/>
            <person name="Craig M.T."/>
            <person name="Carini P."/>
            <person name="McIlvin M.R."/>
            <person name="Yang Y."/>
            <person name="Orsi W.D."/>
            <person name="Moran D.M."/>
            <person name="Saito M.A."/>
        </authorList>
    </citation>
    <scope>NUCLEOTIDE SEQUENCE [LARGE SCALE GENOMIC DNA]</scope>
    <source>
        <strain evidence="5">CN25</strain>
        <strain evidence="7">V2</strain>
    </source>
</reference>
<dbReference type="STRING" id="1410606.T478_0157"/>
<dbReference type="GO" id="GO:0008460">
    <property type="term" value="F:dTDP-glucose 4,6-dehydratase activity"/>
    <property type="evidence" value="ECO:0007669"/>
    <property type="project" value="UniProtKB-EC"/>
</dbReference>
<dbReference type="EC" id="4.2.1.46" evidence="5"/>
<name>A0A0A7V1P6_9ARCH</name>
<keyword evidence="3 5" id="KW-0456">Lyase</keyword>
<dbReference type="EMBL" id="LXWN01000002">
    <property type="protein sequence ID" value="PTL87414.1"/>
    <property type="molecule type" value="Genomic_DNA"/>
</dbReference>
<dbReference type="InterPro" id="IPR016040">
    <property type="entry name" value="NAD(P)-bd_dom"/>
</dbReference>
<evidence type="ECO:0000256" key="1">
    <source>
        <dbReference type="ARBA" id="ARBA00001911"/>
    </source>
</evidence>
<organism evidence="5 7">
    <name type="scientific">Candidatus Nitrosopelagicus brevis</name>
    <dbReference type="NCBI Taxonomy" id="1410606"/>
    <lineage>
        <taxon>Archaea</taxon>
        <taxon>Nitrososphaerota</taxon>
    </lineage>
</organism>
<comment type="cofactor">
    <cofactor evidence="1">
        <name>NAD(+)</name>
        <dbReference type="ChEBI" id="CHEBI:57540"/>
    </cofactor>
</comment>
<proteinExistence type="predicted"/>
<feature type="domain" description="NAD(P)-binding" evidence="4">
    <location>
        <begin position="4"/>
        <end position="302"/>
    </location>
</feature>
<evidence type="ECO:0000313" key="7">
    <source>
        <dbReference type="Proteomes" id="UP000030944"/>
    </source>
</evidence>
<reference evidence="6" key="2">
    <citation type="submission" date="2016-05" db="EMBL/GenBank/DDBJ databases">
        <authorList>
            <person name="Lavstsen T."/>
            <person name="Jespersen J.S."/>
        </authorList>
    </citation>
    <scope>NUCLEOTIDE SEQUENCE [LARGE SCALE GENOMIC DNA]</scope>
    <source>
        <strain evidence="6">U25</strain>
    </source>
</reference>
<reference evidence="6 8" key="3">
    <citation type="submission" date="2018-04" db="EMBL/GenBank/DDBJ databases">
        <title>Transcriptomics of ammonia oxidizing archaea.</title>
        <authorList>
            <person name="Carini P."/>
        </authorList>
    </citation>
    <scope>NUCLEOTIDE SEQUENCE [LARGE SCALE GENOMIC DNA]</scope>
    <source>
        <strain evidence="6 8">U25</strain>
    </source>
</reference>
<keyword evidence="8" id="KW-1185">Reference proteome</keyword>
<dbReference type="SUPFAM" id="SSF51735">
    <property type="entry name" value="NAD(P)-binding Rossmann-fold domains"/>
    <property type="match status" value="1"/>
</dbReference>
<evidence type="ECO:0000256" key="2">
    <source>
        <dbReference type="ARBA" id="ARBA00023027"/>
    </source>
</evidence>
<evidence type="ECO:0000259" key="4">
    <source>
        <dbReference type="Pfam" id="PF16363"/>
    </source>
</evidence>
<dbReference type="Gene3D" id="3.40.50.720">
    <property type="entry name" value="NAD(P)-binding Rossmann-like Domain"/>
    <property type="match status" value="1"/>
</dbReference>
<dbReference type="PANTHER" id="PTHR43000">
    <property type="entry name" value="DTDP-D-GLUCOSE 4,6-DEHYDRATASE-RELATED"/>
    <property type="match status" value="1"/>
</dbReference>
<dbReference type="NCBIfam" id="TIGR01181">
    <property type="entry name" value="dTDP_gluc_dehyt"/>
    <property type="match status" value="1"/>
</dbReference>
<dbReference type="Pfam" id="PF16363">
    <property type="entry name" value="GDP_Man_Dehyd"/>
    <property type="match status" value="1"/>
</dbReference>
<dbReference type="AlphaFoldDB" id="A0A0A7V1P6"/>
<protein>
    <submittedName>
        <fullName evidence="5">dTDP-glucose 4,6-dehydratase</fullName>
        <ecNumber evidence="5">4.2.1.46</ecNumber>
    </submittedName>
</protein>
<dbReference type="OrthoDB" id="4907at2157"/>